<dbReference type="CDD" id="cd00303">
    <property type="entry name" value="retropepsin_like"/>
    <property type="match status" value="1"/>
</dbReference>
<keyword evidence="2" id="KW-1185">Reference proteome</keyword>
<dbReference type="OrthoDB" id="786585at2759"/>
<accession>A0A7I8K9V2</accession>
<dbReference type="SUPFAM" id="SSF56672">
    <property type="entry name" value="DNA/RNA polymerases"/>
    <property type="match status" value="1"/>
</dbReference>
<dbReference type="PANTHER" id="PTHR35046:SF9">
    <property type="entry name" value="RNA-DIRECTED DNA POLYMERASE"/>
    <property type="match status" value="1"/>
</dbReference>
<proteinExistence type="predicted"/>
<dbReference type="AlphaFoldDB" id="A0A7I8K9V2"/>
<dbReference type="Proteomes" id="UP000663760">
    <property type="component" value="Chromosome 4"/>
</dbReference>
<reference evidence="1" key="1">
    <citation type="submission" date="2020-02" db="EMBL/GenBank/DDBJ databases">
        <authorList>
            <person name="Scholz U."/>
            <person name="Mascher M."/>
            <person name="Fiebig A."/>
        </authorList>
    </citation>
    <scope>NUCLEOTIDE SEQUENCE</scope>
</reference>
<gene>
    <name evidence="1" type="ORF">SI8410_04005200</name>
</gene>
<organism evidence="1 2">
    <name type="scientific">Spirodela intermedia</name>
    <name type="common">Intermediate duckweed</name>
    <dbReference type="NCBI Taxonomy" id="51605"/>
    <lineage>
        <taxon>Eukaryota</taxon>
        <taxon>Viridiplantae</taxon>
        <taxon>Streptophyta</taxon>
        <taxon>Embryophyta</taxon>
        <taxon>Tracheophyta</taxon>
        <taxon>Spermatophyta</taxon>
        <taxon>Magnoliopsida</taxon>
        <taxon>Liliopsida</taxon>
        <taxon>Araceae</taxon>
        <taxon>Lemnoideae</taxon>
        <taxon>Spirodela</taxon>
    </lineage>
</organism>
<protein>
    <submittedName>
        <fullName evidence="1">Uncharacterized protein</fullName>
    </submittedName>
</protein>
<dbReference type="Gene3D" id="3.10.10.10">
    <property type="entry name" value="HIV Type 1 Reverse Transcriptase, subunit A, domain 1"/>
    <property type="match status" value="1"/>
</dbReference>
<dbReference type="PANTHER" id="PTHR35046">
    <property type="entry name" value="ZINC KNUCKLE (CCHC-TYPE) FAMILY PROTEIN"/>
    <property type="match status" value="1"/>
</dbReference>
<name>A0A7I8K9V2_SPIIN</name>
<dbReference type="EMBL" id="LR746267">
    <property type="protein sequence ID" value="CAA7394539.1"/>
    <property type="molecule type" value="Genomic_DNA"/>
</dbReference>
<dbReference type="InterPro" id="IPR043502">
    <property type="entry name" value="DNA/RNA_pol_sf"/>
</dbReference>
<evidence type="ECO:0000313" key="2">
    <source>
        <dbReference type="Proteomes" id="UP000663760"/>
    </source>
</evidence>
<evidence type="ECO:0000313" key="1">
    <source>
        <dbReference type="EMBL" id="CAA7394539.1"/>
    </source>
</evidence>
<sequence length="182" mass="20417">MCKTIVDSGSCINAMSDTLISHLILLLINHPRPYHVSWIDSTFISIQSYDEKVLCDVLPLKVSSIILGQLECKPSICLAMIPDHFDDAPTSPSLEVVDLLSEFSTIFSDELLIQLPPIRDIQHAIDLVPVSSLPNFPHYCLDPTQYKELQRQVQELLDKRFIQASLSLCAVPTLLTLKKDDT</sequence>